<dbReference type="InterPro" id="IPR017970">
    <property type="entry name" value="Homeobox_CS"/>
</dbReference>
<dbReference type="InterPro" id="IPR009057">
    <property type="entry name" value="Homeodomain-like_sf"/>
</dbReference>
<organism evidence="8 9">
    <name type="scientific">Trichobilharzia regenti</name>
    <name type="common">Nasal bird schistosome</name>
    <dbReference type="NCBI Taxonomy" id="157069"/>
    <lineage>
        <taxon>Eukaryota</taxon>
        <taxon>Metazoa</taxon>
        <taxon>Spiralia</taxon>
        <taxon>Lophotrochozoa</taxon>
        <taxon>Platyhelminthes</taxon>
        <taxon>Trematoda</taxon>
        <taxon>Digenea</taxon>
        <taxon>Strigeidida</taxon>
        <taxon>Schistosomatoidea</taxon>
        <taxon>Schistosomatidae</taxon>
        <taxon>Trichobilharzia</taxon>
    </lineage>
</organism>
<keyword evidence="3 4" id="KW-0539">Nucleus</keyword>
<dbReference type="PROSITE" id="PS00027">
    <property type="entry name" value="HOMEOBOX_1"/>
    <property type="match status" value="1"/>
</dbReference>
<keyword evidence="2 4" id="KW-0371">Homeobox</keyword>
<accession>A0AA85KAR9</accession>
<feature type="region of interest" description="Disordered" evidence="6">
    <location>
        <begin position="127"/>
        <end position="186"/>
    </location>
</feature>
<reference evidence="9" key="2">
    <citation type="submission" date="2023-11" db="UniProtKB">
        <authorList>
            <consortium name="WormBaseParasite"/>
        </authorList>
    </citation>
    <scope>IDENTIFICATION</scope>
</reference>
<dbReference type="GO" id="GO:0000978">
    <property type="term" value="F:RNA polymerase II cis-regulatory region sequence-specific DNA binding"/>
    <property type="evidence" value="ECO:0007669"/>
    <property type="project" value="TreeGrafter"/>
</dbReference>
<protein>
    <recommendedName>
        <fullName evidence="7">Homeobox domain-containing protein</fullName>
    </recommendedName>
</protein>
<evidence type="ECO:0000313" key="8">
    <source>
        <dbReference type="Proteomes" id="UP000050795"/>
    </source>
</evidence>
<dbReference type="InterPro" id="IPR000047">
    <property type="entry name" value="HTH_motif"/>
</dbReference>
<evidence type="ECO:0000256" key="3">
    <source>
        <dbReference type="ARBA" id="ARBA00023242"/>
    </source>
</evidence>
<comment type="subcellular location">
    <subcellularLocation>
        <location evidence="4 5">Nucleus</location>
    </subcellularLocation>
</comment>
<dbReference type="SMART" id="SM00389">
    <property type="entry name" value="HOX"/>
    <property type="match status" value="1"/>
</dbReference>
<feature type="compositionally biased region" description="Low complexity" evidence="6">
    <location>
        <begin position="170"/>
        <end position="185"/>
    </location>
</feature>
<name>A0AA85KAR9_TRIRE</name>
<dbReference type="Gene3D" id="1.10.10.60">
    <property type="entry name" value="Homeodomain-like"/>
    <property type="match status" value="1"/>
</dbReference>
<keyword evidence="1 4" id="KW-0238">DNA-binding</keyword>
<reference evidence="8" key="1">
    <citation type="submission" date="2022-06" db="EMBL/GenBank/DDBJ databases">
        <authorList>
            <person name="Berger JAMES D."/>
            <person name="Berger JAMES D."/>
        </authorList>
    </citation>
    <scope>NUCLEOTIDE SEQUENCE [LARGE SCALE GENOMIC DNA]</scope>
</reference>
<dbReference type="PRINTS" id="PR00031">
    <property type="entry name" value="HTHREPRESSR"/>
</dbReference>
<dbReference type="PANTHER" id="PTHR45664:SF18">
    <property type="entry name" value="HOMEOBOX PROTEIN HOX3"/>
    <property type="match status" value="1"/>
</dbReference>
<sequence>MYNIQKNLIPYSSVVSSDNHLLPECNPDFYDSSNKHNSSTLQHYTLNHSGNTHQYSMNSNSYYSPVSPNIVDSCPMNNFNGFNEYSRTQLSQSIKYHPLNDSILFNNNNNNFKMTDSNQVDIQPDSTVPTLTGMDDDDAHHEEQEEREEDGSVMYMKGRKKKTCKKEPSKSSITSTGSSLVVSSTNKRSRSAYTNLQLVELEKEFHYSNYLAQPRRIELAEQLGLTERQIKIWFQNRRMKQKKEHKDNEKIRYEYCPPLYENYNPWNPNYLVNTNSQHSVNFFPTLSSSSTTAIMPQQAFTSSLHPLTYSNQSTPSSHSLTSTYISSTNSHRLNNGTNSNHANIKLYDPLKQEIINNSFKDWSSALNKNNYSISTDSDTFPSSYSPSSLSFNHQLSQDRMNFCVNSSVVKFNYAKKLTRNYTTDESESKQSSYFNNKSQNQSYNSLESYNFPTSTHCQHFSSNESSVHPGYNYDFSQC</sequence>
<dbReference type="GO" id="GO:0000981">
    <property type="term" value="F:DNA-binding transcription factor activity, RNA polymerase II-specific"/>
    <property type="evidence" value="ECO:0007669"/>
    <property type="project" value="InterPro"/>
</dbReference>
<dbReference type="Pfam" id="PF00046">
    <property type="entry name" value="Homeodomain"/>
    <property type="match status" value="1"/>
</dbReference>
<dbReference type="PROSITE" id="PS50071">
    <property type="entry name" value="HOMEOBOX_2"/>
    <property type="match status" value="1"/>
</dbReference>
<dbReference type="PANTHER" id="PTHR45664">
    <property type="entry name" value="PROTEIN ZERKNUELLT 1-RELATED"/>
    <property type="match status" value="1"/>
</dbReference>
<evidence type="ECO:0000259" key="7">
    <source>
        <dbReference type="PROSITE" id="PS50071"/>
    </source>
</evidence>
<evidence type="ECO:0000256" key="6">
    <source>
        <dbReference type="SAM" id="MobiDB-lite"/>
    </source>
</evidence>
<evidence type="ECO:0000313" key="9">
    <source>
        <dbReference type="WBParaSite" id="TREG1_84360.1"/>
    </source>
</evidence>
<dbReference type="Proteomes" id="UP000050795">
    <property type="component" value="Unassembled WGS sequence"/>
</dbReference>
<dbReference type="CDD" id="cd00086">
    <property type="entry name" value="homeodomain"/>
    <property type="match status" value="1"/>
</dbReference>
<feature type="DNA-binding region" description="Homeobox" evidence="4">
    <location>
        <begin position="186"/>
        <end position="245"/>
    </location>
</feature>
<evidence type="ECO:0000256" key="4">
    <source>
        <dbReference type="PROSITE-ProRule" id="PRU00108"/>
    </source>
</evidence>
<evidence type="ECO:0000256" key="1">
    <source>
        <dbReference type="ARBA" id="ARBA00023125"/>
    </source>
</evidence>
<dbReference type="SUPFAM" id="SSF46689">
    <property type="entry name" value="Homeodomain-like"/>
    <property type="match status" value="1"/>
</dbReference>
<dbReference type="WBParaSite" id="TREG1_84360.1">
    <property type="protein sequence ID" value="TREG1_84360.1"/>
    <property type="gene ID" value="TREG1_84360"/>
</dbReference>
<evidence type="ECO:0000256" key="2">
    <source>
        <dbReference type="ARBA" id="ARBA00023155"/>
    </source>
</evidence>
<dbReference type="InterPro" id="IPR001356">
    <property type="entry name" value="HD"/>
</dbReference>
<dbReference type="GO" id="GO:0005634">
    <property type="term" value="C:nucleus"/>
    <property type="evidence" value="ECO:0007669"/>
    <property type="project" value="UniProtKB-SubCell"/>
</dbReference>
<proteinExistence type="predicted"/>
<dbReference type="InterPro" id="IPR020479">
    <property type="entry name" value="HD_metazoa"/>
</dbReference>
<feature type="domain" description="Homeobox" evidence="7">
    <location>
        <begin position="184"/>
        <end position="244"/>
    </location>
</feature>
<keyword evidence="8" id="KW-1185">Reference proteome</keyword>
<evidence type="ECO:0000256" key="5">
    <source>
        <dbReference type="RuleBase" id="RU000682"/>
    </source>
</evidence>
<dbReference type="AlphaFoldDB" id="A0AA85KAR9"/>
<dbReference type="PRINTS" id="PR00024">
    <property type="entry name" value="HOMEOBOX"/>
</dbReference>